<evidence type="ECO:0000256" key="1">
    <source>
        <dbReference type="ARBA" id="ARBA00006611"/>
    </source>
</evidence>
<name>A0A2T2WT67_9FIRM</name>
<dbReference type="InterPro" id="IPR050921">
    <property type="entry name" value="T4SS_GSP_E_ATPase"/>
</dbReference>
<protein>
    <submittedName>
        <fullName evidence="3">CpaF family protein</fullName>
    </submittedName>
</protein>
<evidence type="ECO:0000313" key="3">
    <source>
        <dbReference type="EMBL" id="PSR25438.1"/>
    </source>
</evidence>
<dbReference type="Pfam" id="PF00437">
    <property type="entry name" value="T2SSE"/>
    <property type="match status" value="1"/>
</dbReference>
<proteinExistence type="inferred from homology"/>
<dbReference type="SUPFAM" id="SSF52540">
    <property type="entry name" value="P-loop containing nucleoside triphosphate hydrolases"/>
    <property type="match status" value="1"/>
</dbReference>
<evidence type="ECO:0000259" key="2">
    <source>
        <dbReference type="Pfam" id="PF00437"/>
    </source>
</evidence>
<dbReference type="EMBL" id="PXYW01000151">
    <property type="protein sequence ID" value="PSR25438.1"/>
    <property type="molecule type" value="Genomic_DNA"/>
</dbReference>
<dbReference type="Gene3D" id="3.40.50.300">
    <property type="entry name" value="P-loop containing nucleotide triphosphate hydrolases"/>
    <property type="match status" value="1"/>
</dbReference>
<comment type="caution">
    <text evidence="3">The sequence shown here is derived from an EMBL/GenBank/DDBJ whole genome shotgun (WGS) entry which is preliminary data.</text>
</comment>
<comment type="similarity">
    <text evidence="1">Belongs to the GSP E family.</text>
</comment>
<dbReference type="PANTHER" id="PTHR30486:SF6">
    <property type="entry name" value="TYPE IV PILUS RETRACTATION ATPASE PILT"/>
    <property type="match status" value="1"/>
</dbReference>
<gene>
    <name evidence="3" type="ORF">C7B46_20630</name>
</gene>
<dbReference type="InterPro" id="IPR001482">
    <property type="entry name" value="T2SS/T4SS_dom"/>
</dbReference>
<dbReference type="PANTHER" id="PTHR30486">
    <property type="entry name" value="TWITCHING MOTILITY PROTEIN PILT"/>
    <property type="match status" value="1"/>
</dbReference>
<feature type="domain" description="Bacterial type II secretion system protein E" evidence="2">
    <location>
        <begin position="95"/>
        <end position="267"/>
    </location>
</feature>
<accession>A0A2T2WT67</accession>
<reference evidence="3 4" key="1">
    <citation type="journal article" date="2014" name="BMC Genomics">
        <title>Comparison of environmental and isolate Sulfobacillus genomes reveals diverse carbon, sulfur, nitrogen, and hydrogen metabolisms.</title>
        <authorList>
            <person name="Justice N.B."/>
            <person name="Norman A."/>
            <person name="Brown C.T."/>
            <person name="Singh A."/>
            <person name="Thomas B.C."/>
            <person name="Banfield J.F."/>
        </authorList>
    </citation>
    <scope>NUCLEOTIDE SEQUENCE [LARGE SCALE GENOMIC DNA]</scope>
    <source>
        <strain evidence="3">AMDSBA4</strain>
    </source>
</reference>
<evidence type="ECO:0000313" key="4">
    <source>
        <dbReference type="Proteomes" id="UP000242972"/>
    </source>
</evidence>
<sequence length="269" mass="30293">MGAKSYIWKLPDTLPSHSREVAKDHGPDMQRWQTRVETEYPHLVAHLIWDRDRLAALEQAVDQVMADTDGIAGKDLLRQSLLNRLTGLGLLDTLLIDDRNTEIMVNGPHAVFCEQQGHIIAVDLQFNDADEVALLAQRLAHRAGRELTTEHPWCDAQLGDGSRIHCVLPPISEQPVLTIRRAPRQPLEVMDYLDGGAMSLELWNDLKRWVGLRRNLLVAGGAGTGKTSLLRLLAEQCGSDERLITIEDVRELNLRHPHVVSLESYRQHT</sequence>
<dbReference type="Gene3D" id="3.30.450.380">
    <property type="match status" value="1"/>
</dbReference>
<dbReference type="AlphaFoldDB" id="A0A2T2WT67"/>
<dbReference type="GO" id="GO:0016887">
    <property type="term" value="F:ATP hydrolysis activity"/>
    <property type="evidence" value="ECO:0007669"/>
    <property type="project" value="InterPro"/>
</dbReference>
<feature type="non-terminal residue" evidence="3">
    <location>
        <position position="269"/>
    </location>
</feature>
<organism evidence="3 4">
    <name type="scientific">Sulfobacillus benefaciens</name>
    <dbReference type="NCBI Taxonomy" id="453960"/>
    <lineage>
        <taxon>Bacteria</taxon>
        <taxon>Bacillati</taxon>
        <taxon>Bacillota</taxon>
        <taxon>Clostridia</taxon>
        <taxon>Eubacteriales</taxon>
        <taxon>Clostridiales Family XVII. Incertae Sedis</taxon>
        <taxon>Sulfobacillus</taxon>
    </lineage>
</organism>
<dbReference type="InterPro" id="IPR027417">
    <property type="entry name" value="P-loop_NTPase"/>
</dbReference>
<dbReference type="Proteomes" id="UP000242972">
    <property type="component" value="Unassembled WGS sequence"/>
</dbReference>